<protein>
    <submittedName>
        <fullName evidence="1">2'-5' RNA ligase</fullName>
    </submittedName>
</protein>
<dbReference type="InterPro" id="IPR009097">
    <property type="entry name" value="Cyclic_Pdiesterase"/>
</dbReference>
<dbReference type="RefSeq" id="WP_141789714.1">
    <property type="nucleotide sequence ID" value="NZ_BAAAKX010000011.1"/>
</dbReference>
<sequence length="174" mass="18857">MVQTVELLLDEALEAQVLVQWRALADAGLPSQALHTGPSNRPHVTLTAQAAIPADRELGLADVLAGLPLGVRLGSVTCFGRDRYVLVRPLVATVELLQLQRHVFAVAGNGNGVRDLMRPGHWVPHVTLAHRMSAEQVGIALAVLHGSEETDGYAVSARRWDSEARREWALVAQE</sequence>
<evidence type="ECO:0000313" key="2">
    <source>
        <dbReference type="EMBL" id="TQL62005.1"/>
    </source>
</evidence>
<dbReference type="GO" id="GO:0016874">
    <property type="term" value="F:ligase activity"/>
    <property type="evidence" value="ECO:0007669"/>
    <property type="project" value="UniProtKB-KW"/>
</dbReference>
<dbReference type="EMBL" id="VFOQ01000003">
    <property type="protein sequence ID" value="TQL56508.1"/>
    <property type="molecule type" value="Genomic_DNA"/>
</dbReference>
<dbReference type="SUPFAM" id="SSF55144">
    <property type="entry name" value="LigT-like"/>
    <property type="match status" value="1"/>
</dbReference>
<keyword evidence="1" id="KW-0436">Ligase</keyword>
<dbReference type="PANTHER" id="PTHR36039">
    <property type="match status" value="1"/>
</dbReference>
<dbReference type="AlphaFoldDB" id="A0A542Z858"/>
<dbReference type="Pfam" id="PF13563">
    <property type="entry name" value="2_5_RNA_ligase2"/>
    <property type="match status" value="1"/>
</dbReference>
<organism evidence="1 3">
    <name type="scientific">Oryzihumus leptocrescens</name>
    <dbReference type="NCBI Taxonomy" id="297536"/>
    <lineage>
        <taxon>Bacteria</taxon>
        <taxon>Bacillati</taxon>
        <taxon>Actinomycetota</taxon>
        <taxon>Actinomycetes</taxon>
        <taxon>Micrococcales</taxon>
        <taxon>Intrasporangiaceae</taxon>
        <taxon>Oryzihumus</taxon>
    </lineage>
</organism>
<evidence type="ECO:0000313" key="3">
    <source>
        <dbReference type="Proteomes" id="UP000319514"/>
    </source>
</evidence>
<proteinExistence type="predicted"/>
<dbReference type="OrthoDB" id="3397424at2"/>
<accession>A0A542Z858</accession>
<gene>
    <name evidence="2" type="ORF">FB474_3434</name>
    <name evidence="1" type="ORF">FB474_4125</name>
</gene>
<evidence type="ECO:0000313" key="1">
    <source>
        <dbReference type="EMBL" id="TQL56508.1"/>
    </source>
</evidence>
<dbReference type="PANTHER" id="PTHR36039:SF2">
    <property type="entry name" value="RNA LIGASE_CYCLIC NUCLEOTIDE PHOSPHODIESTERASE FAMILY PROTEIN"/>
    <property type="match status" value="1"/>
</dbReference>
<reference evidence="1 3" key="1">
    <citation type="submission" date="2019-06" db="EMBL/GenBank/DDBJ databases">
        <title>Sequencing the genomes of 1000 actinobacteria strains.</title>
        <authorList>
            <person name="Klenk H.-P."/>
        </authorList>
    </citation>
    <scope>NUCLEOTIDE SEQUENCE [LARGE SCALE GENOMIC DNA]</scope>
    <source>
        <strain evidence="1 3">DSM 18082</strain>
    </source>
</reference>
<keyword evidence="3" id="KW-1185">Reference proteome</keyword>
<dbReference type="Proteomes" id="UP000319514">
    <property type="component" value="Unassembled WGS sequence"/>
</dbReference>
<comment type="caution">
    <text evidence="1">The sequence shown here is derived from an EMBL/GenBank/DDBJ whole genome shotgun (WGS) entry which is preliminary data.</text>
</comment>
<name>A0A542Z858_9MICO</name>
<dbReference type="Gene3D" id="3.90.1140.10">
    <property type="entry name" value="Cyclic phosphodiesterase"/>
    <property type="match status" value="1"/>
</dbReference>
<dbReference type="EMBL" id="VFOQ01000001">
    <property type="protein sequence ID" value="TQL62005.1"/>
    <property type="molecule type" value="Genomic_DNA"/>
</dbReference>